<keyword evidence="4" id="KW-0812">Transmembrane</keyword>
<evidence type="ECO:0000256" key="2">
    <source>
        <dbReference type="PIRSR" id="PIRSR605754-1"/>
    </source>
</evidence>
<dbReference type="GO" id="GO:0016787">
    <property type="term" value="F:hydrolase activity"/>
    <property type="evidence" value="ECO:0007669"/>
    <property type="project" value="UniProtKB-KW"/>
</dbReference>
<dbReference type="InterPro" id="IPR023365">
    <property type="entry name" value="Sortase_dom-sf"/>
</dbReference>
<feature type="region of interest" description="Disordered" evidence="3">
    <location>
        <begin position="333"/>
        <end position="381"/>
    </location>
</feature>
<evidence type="ECO:0000256" key="1">
    <source>
        <dbReference type="ARBA" id="ARBA00022801"/>
    </source>
</evidence>
<dbReference type="Proteomes" id="UP000182744">
    <property type="component" value="Unassembled WGS sequence"/>
</dbReference>
<feature type="active site" description="Acyl-thioester intermediate" evidence="2">
    <location>
        <position position="222"/>
    </location>
</feature>
<gene>
    <name evidence="5" type="ORF">R6G71_02450</name>
    <name evidence="6" type="ORF">SAMN05421878_1074</name>
</gene>
<dbReference type="InterPro" id="IPR042002">
    <property type="entry name" value="Sortase_C"/>
</dbReference>
<evidence type="ECO:0000256" key="4">
    <source>
        <dbReference type="SAM" id="Phobius"/>
    </source>
</evidence>
<dbReference type="RefSeq" id="WP_074662261.1">
    <property type="nucleotide sequence ID" value="NZ_FNAU01000007.1"/>
</dbReference>
<reference evidence="6" key="2">
    <citation type="submission" date="2016-10" db="EMBL/GenBank/DDBJ databases">
        <authorList>
            <person name="de Groot N.N."/>
        </authorList>
    </citation>
    <scope>NUCLEOTIDE SEQUENCE [LARGE SCALE GENOMIC DNA]</scope>
    <source>
        <strain evidence="6">DSM 20639</strain>
    </source>
</reference>
<keyword evidence="4" id="KW-0472">Membrane</keyword>
<dbReference type="EMBL" id="FNAU01000007">
    <property type="protein sequence ID" value="SDE35422.1"/>
    <property type="molecule type" value="Genomic_DNA"/>
</dbReference>
<reference evidence="5" key="3">
    <citation type="submission" date="2023-10" db="EMBL/GenBank/DDBJ databases">
        <title>Whole Genome based description of the genera Actinobaculum and Actinotignum reveals a complex phylogenetic relationship within the species included in the genus Actinotignum.</title>
        <authorList>
            <person name="Jensen C.S."/>
            <person name="Dargis R."/>
            <person name="Kemp M."/>
            <person name="Christensen J.J."/>
        </authorList>
    </citation>
    <scope>NUCLEOTIDE SEQUENCE</scope>
    <source>
        <strain evidence="5">Actinobaculum_suis_CCUG19206T</strain>
    </source>
</reference>
<keyword evidence="1" id="KW-0378">Hydrolase</keyword>
<name>A0A1G7C7R7_9ACTO</name>
<dbReference type="NCBIfam" id="NF033745">
    <property type="entry name" value="class_C_sortase"/>
    <property type="match status" value="1"/>
</dbReference>
<dbReference type="CDD" id="cd05827">
    <property type="entry name" value="Sortase_C"/>
    <property type="match status" value="1"/>
</dbReference>
<protein>
    <submittedName>
        <fullName evidence="5">Class C sortase</fullName>
    </submittedName>
    <submittedName>
        <fullName evidence="6">Sortase A</fullName>
    </submittedName>
</protein>
<feature type="transmembrane region" description="Helical" evidence="4">
    <location>
        <begin position="259"/>
        <end position="279"/>
    </location>
</feature>
<feature type="active site" description="Proton donor/acceptor" evidence="2">
    <location>
        <position position="160"/>
    </location>
</feature>
<reference evidence="7" key="1">
    <citation type="submission" date="2016-10" db="EMBL/GenBank/DDBJ databases">
        <authorList>
            <person name="Varghese N."/>
        </authorList>
    </citation>
    <scope>NUCLEOTIDE SEQUENCE [LARGE SCALE GENOMIC DNA]</scope>
    <source>
        <strain evidence="7">DSM 20639</strain>
    </source>
</reference>
<evidence type="ECO:0000256" key="3">
    <source>
        <dbReference type="SAM" id="MobiDB-lite"/>
    </source>
</evidence>
<dbReference type="NCBIfam" id="TIGR01076">
    <property type="entry name" value="sortase_fam"/>
    <property type="match status" value="1"/>
</dbReference>
<proteinExistence type="predicted"/>
<evidence type="ECO:0000313" key="7">
    <source>
        <dbReference type="Proteomes" id="UP000182744"/>
    </source>
</evidence>
<evidence type="ECO:0000313" key="6">
    <source>
        <dbReference type="EMBL" id="SDE35422.1"/>
    </source>
</evidence>
<keyword evidence="4" id="KW-1133">Transmembrane helix</keyword>
<feature type="compositionally biased region" description="Basic residues" evidence="3">
    <location>
        <begin position="350"/>
        <end position="365"/>
    </location>
</feature>
<evidence type="ECO:0000313" key="5">
    <source>
        <dbReference type="EMBL" id="MDY5152913.1"/>
    </source>
</evidence>
<organism evidence="6 7">
    <name type="scientific">Actinobaculum suis</name>
    <dbReference type="NCBI Taxonomy" id="1657"/>
    <lineage>
        <taxon>Bacteria</taxon>
        <taxon>Bacillati</taxon>
        <taxon>Actinomycetota</taxon>
        <taxon>Actinomycetes</taxon>
        <taxon>Actinomycetales</taxon>
        <taxon>Actinomycetaceae</taxon>
        <taxon>Actinobaculum</taxon>
    </lineage>
</organism>
<dbReference type="Pfam" id="PF04203">
    <property type="entry name" value="Sortase"/>
    <property type="match status" value="1"/>
</dbReference>
<dbReference type="Gene3D" id="2.40.260.10">
    <property type="entry name" value="Sortase"/>
    <property type="match status" value="1"/>
</dbReference>
<dbReference type="AlphaFoldDB" id="A0A1G7C7R7"/>
<dbReference type="InterPro" id="IPR005754">
    <property type="entry name" value="Sortase"/>
</dbReference>
<dbReference type="Proteomes" id="UP001273799">
    <property type="component" value="Unassembled WGS sequence"/>
</dbReference>
<keyword evidence="7" id="KW-1185">Reference proteome</keyword>
<feature type="compositionally biased region" description="Low complexity" evidence="3">
    <location>
        <begin position="339"/>
        <end position="349"/>
    </location>
</feature>
<sequence length="381" mass="40657">MKRLGTAFLVGFLVLLGAGLWFYPSVAGWKAQWEQSQLVDDYATEVDHAEPGKAEQLAQAHLYNDALSAGAVLGSNERIPEGVGHLAENPESGEKILPYMQQLNVGENDLMARLRIPSIDVDLPVYHGTSDETLLKGAGHLEGTSLPVGGKSTHTVVTAHRGLASATMFTNLDKVKEGDTFTLEVFGEILTYRVFSIQVVLPEESEEVRVQEGRDLATLITCTPLGINTHRILVTGERVIPTPQSDIDDAGKKSALPRFPWWAVGLGVALLLVLVYWGYEIRIYRKTRKNLPDAAASGNTGAASNSGAASSESTAASAGTANTAGTVGVAGSEGITKIAPASGSAGAKASRARRRSRRRRRRIGRHERFAGGPESPPATKP</sequence>
<dbReference type="SUPFAM" id="SSF63817">
    <property type="entry name" value="Sortase"/>
    <property type="match status" value="1"/>
</dbReference>
<accession>A0A1G7C7R7</accession>
<dbReference type="EMBL" id="JAWNFU010000001">
    <property type="protein sequence ID" value="MDY5152913.1"/>
    <property type="molecule type" value="Genomic_DNA"/>
</dbReference>